<accession>A0ABT2JDE9</accession>
<name>A0ABT2JDE9_9PSEU</name>
<dbReference type="Proteomes" id="UP001156441">
    <property type="component" value="Unassembled WGS sequence"/>
</dbReference>
<protein>
    <submittedName>
        <fullName evidence="1">Uncharacterized protein</fullName>
    </submittedName>
</protein>
<organism evidence="1 2">
    <name type="scientific">Actinophytocola gossypii</name>
    <dbReference type="NCBI Taxonomy" id="2812003"/>
    <lineage>
        <taxon>Bacteria</taxon>
        <taxon>Bacillati</taxon>
        <taxon>Actinomycetota</taxon>
        <taxon>Actinomycetes</taxon>
        <taxon>Pseudonocardiales</taxon>
        <taxon>Pseudonocardiaceae</taxon>
    </lineage>
</organism>
<gene>
    <name evidence="1" type="ORF">JT362_22540</name>
</gene>
<reference evidence="1 2" key="1">
    <citation type="submission" date="2021-02" db="EMBL/GenBank/DDBJ databases">
        <title>Actinophytocola xerophila sp. nov., isolated from soil of cotton cropping field.</title>
        <authorList>
            <person name="Huang R."/>
            <person name="Chen X."/>
            <person name="Ge X."/>
            <person name="Liu W."/>
        </authorList>
    </citation>
    <scope>NUCLEOTIDE SEQUENCE [LARGE SCALE GENOMIC DNA]</scope>
    <source>
        <strain evidence="1 2">S1-96</strain>
    </source>
</reference>
<comment type="caution">
    <text evidence="1">The sequence shown here is derived from an EMBL/GenBank/DDBJ whole genome shotgun (WGS) entry which is preliminary data.</text>
</comment>
<dbReference type="RefSeq" id="WP_260193631.1">
    <property type="nucleotide sequence ID" value="NZ_JAFFZE010000016.1"/>
</dbReference>
<sequence length="101" mass="10611">MNQNLLHGDLAMMQAALSRSTDIHSSAAAGQSATLAGHEDLAPSWIGRAGTASLTQGHNHDEIMNVTSRGHDELNVANGQVIVNYDTAELDSVGFLNAINT</sequence>
<proteinExistence type="predicted"/>
<evidence type="ECO:0000313" key="1">
    <source>
        <dbReference type="EMBL" id="MCT2585899.1"/>
    </source>
</evidence>
<keyword evidence="2" id="KW-1185">Reference proteome</keyword>
<evidence type="ECO:0000313" key="2">
    <source>
        <dbReference type="Proteomes" id="UP001156441"/>
    </source>
</evidence>
<dbReference type="EMBL" id="JAFFZE010000016">
    <property type="protein sequence ID" value="MCT2585899.1"/>
    <property type="molecule type" value="Genomic_DNA"/>
</dbReference>